<dbReference type="AlphaFoldDB" id="A0AAV9GH24"/>
<feature type="compositionally biased region" description="Low complexity" evidence="1">
    <location>
        <begin position="115"/>
        <end position="131"/>
    </location>
</feature>
<comment type="caution">
    <text evidence="2">The sequence shown here is derived from an EMBL/GenBank/DDBJ whole genome shotgun (WGS) entry which is preliminary data.</text>
</comment>
<keyword evidence="3" id="KW-1185">Reference proteome</keyword>
<organism evidence="2 3">
    <name type="scientific">Podospora aff. communis PSN243</name>
    <dbReference type="NCBI Taxonomy" id="3040156"/>
    <lineage>
        <taxon>Eukaryota</taxon>
        <taxon>Fungi</taxon>
        <taxon>Dikarya</taxon>
        <taxon>Ascomycota</taxon>
        <taxon>Pezizomycotina</taxon>
        <taxon>Sordariomycetes</taxon>
        <taxon>Sordariomycetidae</taxon>
        <taxon>Sordariales</taxon>
        <taxon>Podosporaceae</taxon>
        <taxon>Podospora</taxon>
    </lineage>
</organism>
<evidence type="ECO:0000313" key="2">
    <source>
        <dbReference type="EMBL" id="KAK4446602.1"/>
    </source>
</evidence>
<feature type="compositionally biased region" description="Polar residues" evidence="1">
    <location>
        <begin position="94"/>
        <end position="107"/>
    </location>
</feature>
<proteinExistence type="predicted"/>
<name>A0AAV9GH24_9PEZI</name>
<dbReference type="Proteomes" id="UP001321760">
    <property type="component" value="Unassembled WGS sequence"/>
</dbReference>
<evidence type="ECO:0000313" key="3">
    <source>
        <dbReference type="Proteomes" id="UP001321760"/>
    </source>
</evidence>
<feature type="compositionally biased region" description="Basic and acidic residues" evidence="1">
    <location>
        <begin position="61"/>
        <end position="70"/>
    </location>
</feature>
<reference evidence="2" key="2">
    <citation type="submission" date="2023-05" db="EMBL/GenBank/DDBJ databases">
        <authorList>
            <consortium name="Lawrence Berkeley National Laboratory"/>
            <person name="Steindorff A."/>
            <person name="Hensen N."/>
            <person name="Bonometti L."/>
            <person name="Westerberg I."/>
            <person name="Brannstrom I.O."/>
            <person name="Guillou S."/>
            <person name="Cros-Aarteil S."/>
            <person name="Calhoun S."/>
            <person name="Haridas S."/>
            <person name="Kuo A."/>
            <person name="Mondo S."/>
            <person name="Pangilinan J."/>
            <person name="Riley R."/>
            <person name="Labutti K."/>
            <person name="Andreopoulos B."/>
            <person name="Lipzen A."/>
            <person name="Chen C."/>
            <person name="Yanf M."/>
            <person name="Daum C."/>
            <person name="Ng V."/>
            <person name="Clum A."/>
            <person name="Ohm R."/>
            <person name="Martin F."/>
            <person name="Silar P."/>
            <person name="Natvig D."/>
            <person name="Lalanne C."/>
            <person name="Gautier V."/>
            <person name="Ament-Velasquez S.L."/>
            <person name="Kruys A."/>
            <person name="Hutchinson M.I."/>
            <person name="Powell A.J."/>
            <person name="Barry K."/>
            <person name="Miller A.N."/>
            <person name="Grigoriev I.V."/>
            <person name="Debuchy R."/>
            <person name="Gladieux P."/>
            <person name="Thoren M.H."/>
            <person name="Johannesson H."/>
        </authorList>
    </citation>
    <scope>NUCLEOTIDE SEQUENCE</scope>
    <source>
        <strain evidence="2">PSN243</strain>
    </source>
</reference>
<accession>A0AAV9GH24</accession>
<reference evidence="2" key="1">
    <citation type="journal article" date="2023" name="Mol. Phylogenet. Evol.">
        <title>Genome-scale phylogeny and comparative genomics of the fungal order Sordariales.</title>
        <authorList>
            <person name="Hensen N."/>
            <person name="Bonometti L."/>
            <person name="Westerberg I."/>
            <person name="Brannstrom I.O."/>
            <person name="Guillou S."/>
            <person name="Cros-Aarteil S."/>
            <person name="Calhoun S."/>
            <person name="Haridas S."/>
            <person name="Kuo A."/>
            <person name="Mondo S."/>
            <person name="Pangilinan J."/>
            <person name="Riley R."/>
            <person name="LaButti K."/>
            <person name="Andreopoulos B."/>
            <person name="Lipzen A."/>
            <person name="Chen C."/>
            <person name="Yan M."/>
            <person name="Daum C."/>
            <person name="Ng V."/>
            <person name="Clum A."/>
            <person name="Steindorff A."/>
            <person name="Ohm R.A."/>
            <person name="Martin F."/>
            <person name="Silar P."/>
            <person name="Natvig D.O."/>
            <person name="Lalanne C."/>
            <person name="Gautier V."/>
            <person name="Ament-Velasquez S.L."/>
            <person name="Kruys A."/>
            <person name="Hutchinson M.I."/>
            <person name="Powell A.J."/>
            <person name="Barry K."/>
            <person name="Miller A.N."/>
            <person name="Grigoriev I.V."/>
            <person name="Debuchy R."/>
            <person name="Gladieux P."/>
            <person name="Hiltunen Thoren M."/>
            <person name="Johannesson H."/>
        </authorList>
    </citation>
    <scope>NUCLEOTIDE SEQUENCE</scope>
    <source>
        <strain evidence="2">PSN243</strain>
    </source>
</reference>
<gene>
    <name evidence="2" type="ORF">QBC34DRAFT_440621</name>
</gene>
<feature type="region of interest" description="Disordered" evidence="1">
    <location>
        <begin position="32"/>
        <end position="150"/>
    </location>
</feature>
<evidence type="ECO:0008006" key="4">
    <source>
        <dbReference type="Google" id="ProtNLM"/>
    </source>
</evidence>
<evidence type="ECO:0000256" key="1">
    <source>
        <dbReference type="SAM" id="MobiDB-lite"/>
    </source>
</evidence>
<sequence length="304" mass="34514">MWLHPKVRVYGPLSRLTLVARPAASHIRRLPSARTRLRRQQRRTRPFPVPNHLPSLSPAHSHPEAQEHQTYHHHRRSQTTGQHFTVTIKPPAHTSPTKPLTHTMSNHPPTPLPPTMTTTPPTPTTTTTTSFPYPPTIFPDHPTPTPTTPQTRYQRGILLPRRVLFLSLSLTTPLPYAAEGTHFCIPHSCTPTTRHLSVTLNEPESILTPNDRAQYAILLPKRPDLGLHPTTALLVEVEGRDPREEEEVFHVKRLRTVGVARCSVDRGGCKIAEARRERGRRGAGNREKETMYYEARRTMLCYIN</sequence>
<protein>
    <recommendedName>
        <fullName evidence="4">MSP domain-containing protein</fullName>
    </recommendedName>
</protein>
<feature type="compositionally biased region" description="Basic residues" evidence="1">
    <location>
        <begin position="32"/>
        <end position="45"/>
    </location>
</feature>
<feature type="compositionally biased region" description="Pro residues" evidence="1">
    <location>
        <begin position="132"/>
        <end position="147"/>
    </location>
</feature>
<dbReference type="EMBL" id="MU865955">
    <property type="protein sequence ID" value="KAK4446602.1"/>
    <property type="molecule type" value="Genomic_DNA"/>
</dbReference>